<keyword evidence="3" id="KW-1185">Reference proteome</keyword>
<feature type="region of interest" description="Disordered" evidence="1">
    <location>
        <begin position="36"/>
        <end position="109"/>
    </location>
</feature>
<reference evidence="2" key="1">
    <citation type="journal article" date="2020" name="Stud. Mycol.">
        <title>101 Dothideomycetes genomes: a test case for predicting lifestyles and emergence of pathogens.</title>
        <authorList>
            <person name="Haridas S."/>
            <person name="Albert R."/>
            <person name="Binder M."/>
            <person name="Bloem J."/>
            <person name="Labutti K."/>
            <person name="Salamov A."/>
            <person name="Andreopoulos B."/>
            <person name="Baker S."/>
            <person name="Barry K."/>
            <person name="Bills G."/>
            <person name="Bluhm B."/>
            <person name="Cannon C."/>
            <person name="Castanera R."/>
            <person name="Culley D."/>
            <person name="Daum C."/>
            <person name="Ezra D."/>
            <person name="Gonzalez J."/>
            <person name="Henrissat B."/>
            <person name="Kuo A."/>
            <person name="Liang C."/>
            <person name="Lipzen A."/>
            <person name="Lutzoni F."/>
            <person name="Magnuson J."/>
            <person name="Mondo S."/>
            <person name="Nolan M."/>
            <person name="Ohm R."/>
            <person name="Pangilinan J."/>
            <person name="Park H.-J."/>
            <person name="Ramirez L."/>
            <person name="Alfaro M."/>
            <person name="Sun H."/>
            <person name="Tritt A."/>
            <person name="Yoshinaga Y."/>
            <person name="Zwiers L.-H."/>
            <person name="Turgeon B."/>
            <person name="Goodwin S."/>
            <person name="Spatafora J."/>
            <person name="Crous P."/>
            <person name="Grigoriev I."/>
        </authorList>
    </citation>
    <scope>NUCLEOTIDE SEQUENCE</scope>
    <source>
        <strain evidence="2">CBS 262.69</strain>
    </source>
</reference>
<proteinExistence type="predicted"/>
<dbReference type="Proteomes" id="UP000799640">
    <property type="component" value="Unassembled WGS sequence"/>
</dbReference>
<sequence>MRLIQLANARIGQAMLQSPRATFHYRTLRHPLVRTKRRVKSRPALSSSIPHRFPSCDPCATSSPPSHGADHGKPANTGCPYAQRPLPPPAETTTKGKKANKASPSQCGI</sequence>
<evidence type="ECO:0000313" key="3">
    <source>
        <dbReference type="Proteomes" id="UP000799640"/>
    </source>
</evidence>
<organism evidence="2 3">
    <name type="scientific">Trichodelitschia bisporula</name>
    <dbReference type="NCBI Taxonomy" id="703511"/>
    <lineage>
        <taxon>Eukaryota</taxon>
        <taxon>Fungi</taxon>
        <taxon>Dikarya</taxon>
        <taxon>Ascomycota</taxon>
        <taxon>Pezizomycotina</taxon>
        <taxon>Dothideomycetes</taxon>
        <taxon>Dothideomycetes incertae sedis</taxon>
        <taxon>Phaeotrichales</taxon>
        <taxon>Phaeotrichaceae</taxon>
        <taxon>Trichodelitschia</taxon>
    </lineage>
</organism>
<protein>
    <submittedName>
        <fullName evidence="2">Uncharacterized protein</fullName>
    </submittedName>
</protein>
<evidence type="ECO:0000256" key="1">
    <source>
        <dbReference type="SAM" id="MobiDB-lite"/>
    </source>
</evidence>
<gene>
    <name evidence="2" type="ORF">EJ06DRAFT_367996</name>
</gene>
<dbReference type="AlphaFoldDB" id="A0A6G1I158"/>
<dbReference type="EMBL" id="ML996692">
    <property type="protein sequence ID" value="KAF2401924.1"/>
    <property type="molecule type" value="Genomic_DNA"/>
</dbReference>
<evidence type="ECO:0000313" key="2">
    <source>
        <dbReference type="EMBL" id="KAF2401924.1"/>
    </source>
</evidence>
<accession>A0A6G1I158</accession>
<name>A0A6G1I158_9PEZI</name>